<dbReference type="Pfam" id="PF13590">
    <property type="entry name" value="DUF4136"/>
    <property type="match status" value="1"/>
</dbReference>
<dbReference type="RefSeq" id="WP_124876283.1">
    <property type="nucleotide sequence ID" value="NZ_RQJO01000009.1"/>
</dbReference>
<proteinExistence type="predicted"/>
<feature type="domain" description="DUF4136" evidence="2">
    <location>
        <begin position="25"/>
        <end position="179"/>
    </location>
</feature>
<protein>
    <submittedName>
        <fullName evidence="3">DUF4136 domain-containing protein</fullName>
    </submittedName>
</protein>
<name>A0A3P1BM47_9BACT</name>
<sequence>MNTRSIIASLFMLGLLASCSPSINVKYDYDPKVNVRQFSTFRVEADQRRSNADPIAGSNLNQRRIADQIEKAMLAKGYKPVVGGEADLVIRFFSDSKDRQQVQSNNMWSPYAMWYNPGYNNVYTRQYEENRVVVNVYDSRTNDIIWQGWASGQLNQSKKDRSRDVAYRTTVDSIMKQLPESAGSDYGSARER</sequence>
<gene>
    <name evidence="3" type="ORF">EHT25_16680</name>
</gene>
<dbReference type="Proteomes" id="UP000271925">
    <property type="component" value="Unassembled WGS sequence"/>
</dbReference>
<dbReference type="Gene3D" id="3.30.160.670">
    <property type="match status" value="1"/>
</dbReference>
<reference evidence="3 4" key="1">
    <citation type="submission" date="2018-11" db="EMBL/GenBank/DDBJ databases">
        <authorList>
            <person name="Zhou Z."/>
            <person name="Wang G."/>
        </authorList>
    </citation>
    <scope>NUCLEOTIDE SEQUENCE [LARGE SCALE GENOMIC DNA]</scope>
    <source>
        <strain evidence="3 4">KCTC52004</strain>
    </source>
</reference>
<accession>A0A3P1BM47</accession>
<comment type="caution">
    <text evidence="3">The sequence shown here is derived from an EMBL/GenBank/DDBJ whole genome shotgun (WGS) entry which is preliminary data.</text>
</comment>
<keyword evidence="4" id="KW-1185">Reference proteome</keyword>
<feature type="chain" id="PRO_5017987399" evidence="1">
    <location>
        <begin position="24"/>
        <end position="192"/>
    </location>
</feature>
<dbReference type="InterPro" id="IPR025411">
    <property type="entry name" value="DUF4136"/>
</dbReference>
<dbReference type="PROSITE" id="PS51257">
    <property type="entry name" value="PROKAR_LIPOPROTEIN"/>
    <property type="match status" value="1"/>
</dbReference>
<keyword evidence="1" id="KW-0732">Signal</keyword>
<evidence type="ECO:0000313" key="3">
    <source>
        <dbReference type="EMBL" id="RRB02119.1"/>
    </source>
</evidence>
<organism evidence="3 4">
    <name type="scientific">Larkinella rosea</name>
    <dbReference type="NCBI Taxonomy" id="2025312"/>
    <lineage>
        <taxon>Bacteria</taxon>
        <taxon>Pseudomonadati</taxon>
        <taxon>Bacteroidota</taxon>
        <taxon>Cytophagia</taxon>
        <taxon>Cytophagales</taxon>
        <taxon>Spirosomataceae</taxon>
        <taxon>Larkinella</taxon>
    </lineage>
</organism>
<evidence type="ECO:0000313" key="4">
    <source>
        <dbReference type="Proteomes" id="UP000271925"/>
    </source>
</evidence>
<evidence type="ECO:0000259" key="2">
    <source>
        <dbReference type="Pfam" id="PF13590"/>
    </source>
</evidence>
<dbReference type="OrthoDB" id="5432251at2"/>
<evidence type="ECO:0000256" key="1">
    <source>
        <dbReference type="SAM" id="SignalP"/>
    </source>
</evidence>
<dbReference type="EMBL" id="RQJO01000009">
    <property type="protein sequence ID" value="RRB02119.1"/>
    <property type="molecule type" value="Genomic_DNA"/>
</dbReference>
<dbReference type="AlphaFoldDB" id="A0A3P1BM47"/>
<feature type="signal peptide" evidence="1">
    <location>
        <begin position="1"/>
        <end position="23"/>
    </location>
</feature>